<feature type="repeat" description="PPR" evidence="5">
    <location>
        <begin position="233"/>
        <end position="267"/>
    </location>
</feature>
<dbReference type="GO" id="GO:0008234">
    <property type="term" value="F:cysteine-type peptidase activity"/>
    <property type="evidence" value="ECO:0007669"/>
    <property type="project" value="InterPro"/>
</dbReference>
<dbReference type="Pfam" id="PF13041">
    <property type="entry name" value="PPR_2"/>
    <property type="match status" value="4"/>
</dbReference>
<feature type="repeat" description="PPR" evidence="5">
    <location>
        <begin position="167"/>
        <end position="201"/>
    </location>
</feature>
<dbReference type="InterPro" id="IPR002885">
    <property type="entry name" value="PPR_rpt"/>
</dbReference>
<dbReference type="InterPro" id="IPR038765">
    <property type="entry name" value="Papain-like_cys_pep_sf"/>
</dbReference>
<dbReference type="InterPro" id="IPR011990">
    <property type="entry name" value="TPR-like_helical_dom_sf"/>
</dbReference>
<dbReference type="PANTHER" id="PTHR47926">
    <property type="entry name" value="PENTATRICOPEPTIDE REPEAT-CONTAINING PROTEIN"/>
    <property type="match status" value="1"/>
</dbReference>
<feature type="domain" description="Ubiquitin-like protease family profile" evidence="7">
    <location>
        <begin position="30"/>
        <end position="89"/>
    </location>
</feature>
<keyword evidence="4" id="KW-0378">Hydrolase</keyword>
<dbReference type="Gene3D" id="3.40.395.10">
    <property type="entry name" value="Adenoviral Proteinase, Chain A"/>
    <property type="match status" value="1"/>
</dbReference>
<keyword evidence="3" id="KW-0677">Repeat</keyword>
<comment type="caution">
    <text evidence="9">The sequence shown here is derived from an EMBL/GenBank/DDBJ whole genome shotgun (WGS) entry which is preliminary data.</text>
</comment>
<comment type="similarity">
    <text evidence="1">Belongs to the peptidase C48 family.</text>
</comment>
<dbReference type="InterPro" id="IPR046960">
    <property type="entry name" value="PPR_At4g14850-like_plant"/>
</dbReference>
<evidence type="ECO:0000256" key="5">
    <source>
        <dbReference type="PROSITE-ProRule" id="PRU00708"/>
    </source>
</evidence>
<evidence type="ECO:0000256" key="1">
    <source>
        <dbReference type="ARBA" id="ARBA00005234"/>
    </source>
</evidence>
<reference evidence="9" key="1">
    <citation type="journal article" date="2023" name="Nat. Commun.">
        <title>Diploid and tetraploid genomes of Acorus and the evolution of monocots.</title>
        <authorList>
            <person name="Ma L."/>
            <person name="Liu K.W."/>
            <person name="Li Z."/>
            <person name="Hsiao Y.Y."/>
            <person name="Qi Y."/>
            <person name="Fu T."/>
            <person name="Tang G.D."/>
            <person name="Zhang D."/>
            <person name="Sun W.H."/>
            <person name="Liu D.K."/>
            <person name="Li Y."/>
            <person name="Chen G.Z."/>
            <person name="Liu X.D."/>
            <person name="Liao X.Y."/>
            <person name="Jiang Y.T."/>
            <person name="Yu X."/>
            <person name="Hao Y."/>
            <person name="Huang J."/>
            <person name="Zhao X.W."/>
            <person name="Ke S."/>
            <person name="Chen Y.Y."/>
            <person name="Wu W.L."/>
            <person name="Hsu J.L."/>
            <person name="Lin Y.F."/>
            <person name="Huang M.D."/>
            <person name="Li C.Y."/>
            <person name="Huang L."/>
            <person name="Wang Z.W."/>
            <person name="Zhao X."/>
            <person name="Zhong W.Y."/>
            <person name="Peng D.H."/>
            <person name="Ahmad S."/>
            <person name="Lan S."/>
            <person name="Zhang J.S."/>
            <person name="Tsai W.C."/>
            <person name="Van de Peer Y."/>
            <person name="Liu Z.J."/>
        </authorList>
    </citation>
    <scope>NUCLEOTIDE SEQUENCE</scope>
    <source>
        <strain evidence="9">SCP</strain>
    </source>
</reference>
<keyword evidence="2" id="KW-0645">Protease</keyword>
<organism evidence="9 10">
    <name type="scientific">Acorus gramineus</name>
    <name type="common">Dwarf sweet flag</name>
    <dbReference type="NCBI Taxonomy" id="55184"/>
    <lineage>
        <taxon>Eukaryota</taxon>
        <taxon>Viridiplantae</taxon>
        <taxon>Streptophyta</taxon>
        <taxon>Embryophyta</taxon>
        <taxon>Tracheophyta</taxon>
        <taxon>Spermatophyta</taxon>
        <taxon>Magnoliopsida</taxon>
        <taxon>Liliopsida</taxon>
        <taxon>Acoraceae</taxon>
        <taxon>Acorus</taxon>
    </lineage>
</organism>
<dbReference type="GO" id="GO:0009451">
    <property type="term" value="P:RNA modification"/>
    <property type="evidence" value="ECO:0007669"/>
    <property type="project" value="InterPro"/>
</dbReference>
<dbReference type="GO" id="GO:0008270">
    <property type="term" value="F:zinc ion binding"/>
    <property type="evidence" value="ECO:0007669"/>
    <property type="project" value="InterPro"/>
</dbReference>
<dbReference type="SUPFAM" id="SSF48452">
    <property type="entry name" value="TPR-like"/>
    <property type="match status" value="2"/>
</dbReference>
<evidence type="ECO:0000313" key="10">
    <source>
        <dbReference type="Proteomes" id="UP001179952"/>
    </source>
</evidence>
<dbReference type="SUPFAM" id="SSF54001">
    <property type="entry name" value="Cysteine proteinases"/>
    <property type="match status" value="1"/>
</dbReference>
<dbReference type="PANTHER" id="PTHR47926:SF362">
    <property type="entry name" value="DYW DOMAIN-CONTAINING PROTEIN"/>
    <property type="match status" value="1"/>
</dbReference>
<dbReference type="FunFam" id="1.25.40.10:FF:000090">
    <property type="entry name" value="Pentatricopeptide repeat-containing protein, chloroplastic"/>
    <property type="match status" value="1"/>
</dbReference>
<dbReference type="NCBIfam" id="TIGR00756">
    <property type="entry name" value="PPR"/>
    <property type="match status" value="5"/>
</dbReference>
<sequence length="838" mass="94433">MAGENERGRREKWQRLGVQWLKMYFQLNHFIYNVEDWPIIRDDQCPQQSNRVDCGMFVLKYGEHLINGTNMDFQQNDIPRFRGEYAVKVIRKAKESENRIKKIQEECETYKQQIDLGVARQVFDEIPNPDRPIFAWNVLMNEHAKAGDPDRCLSLFKDMLEHGIRGNPHTFSCVLKCLASSGSVSEGASLHGYLVKSGFVAYIAVGNALIAFYSKRRRIDSALCLFEGMLERDVVSWNSIMSGCISNNLAEKAIGLLVKMRLSGIDADAMTVMCVSPACARTGFLCFGRAVHGYSIKSRFVEEANVGNSLIDMYGKCGDSDSAGRVFQCMHRRTAVSWTSMISTYTRDGRFDEAVDLFKRMEEEGVQPDAFAVSSILRACTLGGLLEHGRDVHDRIIRIGLESDRFVANALIDMYAKCGSVTDARVVFDRIASTTNDVVTWNTMIGGYSKNSLPNEALSLFGEMMRLQVKPNCVTIACVLPACASLSSLERGREVHSHALRIGCYSDKYVMNALMDMYAKSGALHHACALFDRMEAKDLISWTVIIAGYSMHGHGGQALMTFRAMRANAIEPNAASFLAILRACSHSGLIKEGQKFFAAMLEECKIEPETDHYSCMVDLLSRAGRLTEAYRFIESMAVKPNSSVCTLLLRGCQAHQDVKLAEKVAERIFELEPENVEHYMLLANIYAEAERWNATKKFIERLNQRKGSSKGCSWIEIRGKAQVFIDGDDKAHPESKKIRSLLESLGLKMAEDGWLMKRRHGFVKEEQESCGHSERSAIALGILNSRQRATVRVAKNTRVCGECHKFAKFVSKSHQREIVLRDSERFHRFVDGRCCCRR</sequence>
<name>A0AAV9A0J3_ACOGR</name>
<dbReference type="InterPro" id="IPR003653">
    <property type="entry name" value="Peptidase_C48_C"/>
</dbReference>
<keyword evidence="10" id="KW-1185">Reference proteome</keyword>
<feature type="repeat" description="PPR" evidence="5">
    <location>
        <begin position="334"/>
        <end position="368"/>
    </location>
</feature>
<dbReference type="Pfam" id="PF01535">
    <property type="entry name" value="PPR"/>
    <property type="match status" value="5"/>
</dbReference>
<dbReference type="Pfam" id="PF14432">
    <property type="entry name" value="DYW_deaminase"/>
    <property type="match status" value="1"/>
</dbReference>
<evidence type="ECO:0000259" key="8">
    <source>
        <dbReference type="Pfam" id="PF14432"/>
    </source>
</evidence>
<evidence type="ECO:0000256" key="2">
    <source>
        <dbReference type="ARBA" id="ARBA00022670"/>
    </source>
</evidence>
<accession>A0AAV9A0J3</accession>
<dbReference type="AlphaFoldDB" id="A0AAV9A0J3"/>
<feature type="repeat" description="PPR" evidence="5">
    <location>
        <begin position="507"/>
        <end position="541"/>
    </location>
</feature>
<feature type="domain" description="DYW" evidence="8">
    <location>
        <begin position="766"/>
        <end position="837"/>
    </location>
</feature>
<dbReference type="InterPro" id="IPR046848">
    <property type="entry name" value="E_motif"/>
</dbReference>
<dbReference type="EMBL" id="JAUJYN010000066">
    <property type="protein sequence ID" value="KAK1256989.1"/>
    <property type="molecule type" value="Genomic_DNA"/>
</dbReference>
<dbReference type="Proteomes" id="UP001179952">
    <property type="component" value="Unassembled WGS sequence"/>
</dbReference>
<dbReference type="Gene3D" id="1.25.40.10">
    <property type="entry name" value="Tetratricopeptide repeat domain"/>
    <property type="match status" value="5"/>
</dbReference>
<dbReference type="GO" id="GO:0006508">
    <property type="term" value="P:proteolysis"/>
    <property type="evidence" value="ECO:0007669"/>
    <property type="project" value="UniProtKB-KW"/>
</dbReference>
<dbReference type="PROSITE" id="PS51375">
    <property type="entry name" value="PPR"/>
    <property type="match status" value="6"/>
</dbReference>
<keyword evidence="6" id="KW-0175">Coiled coil</keyword>
<evidence type="ECO:0000259" key="7">
    <source>
        <dbReference type="Pfam" id="PF02902"/>
    </source>
</evidence>
<gene>
    <name evidence="9" type="ORF">QJS04_geneDACA023515</name>
</gene>
<evidence type="ECO:0000256" key="4">
    <source>
        <dbReference type="ARBA" id="ARBA00022801"/>
    </source>
</evidence>
<evidence type="ECO:0000313" key="9">
    <source>
        <dbReference type="EMBL" id="KAK1256989.1"/>
    </source>
</evidence>
<dbReference type="GO" id="GO:0003729">
    <property type="term" value="F:mRNA binding"/>
    <property type="evidence" value="ECO:0007669"/>
    <property type="project" value="UniProtKB-ARBA"/>
</dbReference>
<evidence type="ECO:0000256" key="6">
    <source>
        <dbReference type="SAM" id="Coils"/>
    </source>
</evidence>
<proteinExistence type="inferred from homology"/>
<dbReference type="FunFam" id="1.25.40.10:FF:000436">
    <property type="entry name" value="Pentatricopeptide repeat-containing protein At5g39350 family"/>
    <property type="match status" value="1"/>
</dbReference>
<feature type="coiled-coil region" evidence="6">
    <location>
        <begin position="86"/>
        <end position="113"/>
    </location>
</feature>
<feature type="repeat" description="PPR" evidence="5">
    <location>
        <begin position="132"/>
        <end position="166"/>
    </location>
</feature>
<protein>
    <submittedName>
        <fullName evidence="9">Pentatricopeptide repeat-containing protein</fullName>
    </submittedName>
</protein>
<dbReference type="InterPro" id="IPR032867">
    <property type="entry name" value="DYW_dom"/>
</dbReference>
<dbReference type="FunFam" id="1.25.40.10:FF:000344">
    <property type="entry name" value="Pentatricopeptide repeat-containing protein"/>
    <property type="match status" value="1"/>
</dbReference>
<dbReference type="Pfam" id="PF02902">
    <property type="entry name" value="Peptidase_C48"/>
    <property type="match status" value="1"/>
</dbReference>
<reference evidence="9" key="2">
    <citation type="submission" date="2023-06" db="EMBL/GenBank/DDBJ databases">
        <authorList>
            <person name="Ma L."/>
            <person name="Liu K.-W."/>
            <person name="Li Z."/>
            <person name="Hsiao Y.-Y."/>
            <person name="Qi Y."/>
            <person name="Fu T."/>
            <person name="Tang G."/>
            <person name="Zhang D."/>
            <person name="Sun W.-H."/>
            <person name="Liu D.-K."/>
            <person name="Li Y."/>
            <person name="Chen G.-Z."/>
            <person name="Liu X.-D."/>
            <person name="Liao X.-Y."/>
            <person name="Jiang Y.-T."/>
            <person name="Yu X."/>
            <person name="Hao Y."/>
            <person name="Huang J."/>
            <person name="Zhao X.-W."/>
            <person name="Ke S."/>
            <person name="Chen Y.-Y."/>
            <person name="Wu W.-L."/>
            <person name="Hsu J.-L."/>
            <person name="Lin Y.-F."/>
            <person name="Huang M.-D."/>
            <person name="Li C.-Y."/>
            <person name="Huang L."/>
            <person name="Wang Z.-W."/>
            <person name="Zhao X."/>
            <person name="Zhong W.-Y."/>
            <person name="Peng D.-H."/>
            <person name="Ahmad S."/>
            <person name="Lan S."/>
            <person name="Zhang J.-S."/>
            <person name="Tsai W.-C."/>
            <person name="Van De Peer Y."/>
            <person name="Liu Z.-J."/>
        </authorList>
    </citation>
    <scope>NUCLEOTIDE SEQUENCE</scope>
    <source>
        <strain evidence="9">SCP</strain>
        <tissue evidence="9">Leaves</tissue>
    </source>
</reference>
<dbReference type="Pfam" id="PF20431">
    <property type="entry name" value="E_motif"/>
    <property type="match status" value="1"/>
</dbReference>
<dbReference type="FunFam" id="1.25.40.10:FF:000073">
    <property type="entry name" value="Pentatricopeptide repeat-containing protein chloroplastic"/>
    <property type="match status" value="1"/>
</dbReference>
<evidence type="ECO:0000256" key="3">
    <source>
        <dbReference type="ARBA" id="ARBA00022737"/>
    </source>
</evidence>
<feature type="repeat" description="PPR" evidence="5">
    <location>
        <begin position="437"/>
        <end position="471"/>
    </location>
</feature>